<keyword evidence="14 16" id="KW-0326">Glycosidase</keyword>
<protein>
    <recommendedName>
        <fullName evidence="6">Adenine DNA glycosylase</fullName>
        <ecNumber evidence="5">3.2.2.31</ecNumber>
    </recommendedName>
</protein>
<dbReference type="EMBL" id="CP000538">
    <property type="protein sequence ID" value="EAQ72844.1"/>
    <property type="molecule type" value="Genomic_DNA"/>
</dbReference>
<evidence type="ECO:0000256" key="13">
    <source>
        <dbReference type="ARBA" id="ARBA00023204"/>
    </source>
</evidence>
<dbReference type="SUPFAM" id="SSF48150">
    <property type="entry name" value="DNA-glycosylase"/>
    <property type="match status" value="1"/>
</dbReference>
<comment type="similarity">
    <text evidence="4">Belongs to the Nth/MutY family.</text>
</comment>
<evidence type="ECO:0000256" key="8">
    <source>
        <dbReference type="ARBA" id="ARBA00022723"/>
    </source>
</evidence>
<dbReference type="eggNOG" id="COG1194">
    <property type="taxonomic scope" value="Bacteria"/>
</dbReference>
<gene>
    <name evidence="16" type="primary">mutY</name>
    <name evidence="16" type="ordered locus">CJJ81176_1607</name>
</gene>
<evidence type="ECO:0000256" key="6">
    <source>
        <dbReference type="ARBA" id="ARBA00022023"/>
    </source>
</evidence>
<evidence type="ECO:0000256" key="11">
    <source>
        <dbReference type="ARBA" id="ARBA00023004"/>
    </source>
</evidence>
<proteinExistence type="inferred from homology"/>
<keyword evidence="7" id="KW-0004">4Fe-4S</keyword>
<evidence type="ECO:0000256" key="2">
    <source>
        <dbReference type="ARBA" id="ARBA00001966"/>
    </source>
</evidence>
<comment type="catalytic activity">
    <reaction evidence="1">
        <text>Hydrolyzes free adenine bases from 7,8-dihydro-8-oxoguanine:adenine mismatched double-stranded DNA, leaving an apurinic site.</text>
        <dbReference type="EC" id="3.2.2.31"/>
    </reaction>
</comment>
<comment type="cofactor">
    <cofactor evidence="2">
        <name>[4Fe-4S] cluster</name>
        <dbReference type="ChEBI" id="CHEBI:49883"/>
    </cofactor>
</comment>
<dbReference type="InterPro" id="IPR003651">
    <property type="entry name" value="Endonuclease3_FeS-loop_motif"/>
</dbReference>
<evidence type="ECO:0000259" key="15">
    <source>
        <dbReference type="SMART" id="SM00478"/>
    </source>
</evidence>
<comment type="function">
    <text evidence="3">Adenine glycosylase active on G-A mispairs. MutY also corrects error-prone DNA synthesis past GO lesions which are due to the oxidatively damaged form of guanine: 7,8-dihydro-8-oxoguanine (8-oxo-dGTP).</text>
</comment>
<dbReference type="Gene3D" id="1.10.1670.10">
    <property type="entry name" value="Helix-hairpin-Helix base-excision DNA repair enzymes (C-terminal)"/>
    <property type="match status" value="1"/>
</dbReference>
<evidence type="ECO:0000256" key="5">
    <source>
        <dbReference type="ARBA" id="ARBA00012045"/>
    </source>
</evidence>
<name>A0A0H3PIJ2_CAMJJ</name>
<dbReference type="GO" id="GO:0006298">
    <property type="term" value="P:mismatch repair"/>
    <property type="evidence" value="ECO:0007669"/>
    <property type="project" value="TreeGrafter"/>
</dbReference>
<dbReference type="InterPro" id="IPR011257">
    <property type="entry name" value="DNA_glycosylase"/>
</dbReference>
<dbReference type="GO" id="GO:0035485">
    <property type="term" value="F:adenine/guanine mispair binding"/>
    <property type="evidence" value="ECO:0007669"/>
    <property type="project" value="TreeGrafter"/>
</dbReference>
<dbReference type="GO" id="GO:0051539">
    <property type="term" value="F:4 iron, 4 sulfur cluster binding"/>
    <property type="evidence" value="ECO:0007669"/>
    <property type="project" value="UniProtKB-KW"/>
</dbReference>
<dbReference type="Proteomes" id="UP000000646">
    <property type="component" value="Chromosome"/>
</dbReference>
<evidence type="ECO:0000256" key="10">
    <source>
        <dbReference type="ARBA" id="ARBA00022801"/>
    </source>
</evidence>
<dbReference type="KEGG" id="cjj:CJJ81176_1607"/>
<dbReference type="Pfam" id="PF00633">
    <property type="entry name" value="HHH"/>
    <property type="match status" value="1"/>
</dbReference>
<dbReference type="Gene3D" id="1.10.340.30">
    <property type="entry name" value="Hypothetical protein, domain 2"/>
    <property type="match status" value="1"/>
</dbReference>
<dbReference type="GO" id="GO:0046872">
    <property type="term" value="F:metal ion binding"/>
    <property type="evidence" value="ECO:0007669"/>
    <property type="project" value="UniProtKB-KW"/>
</dbReference>
<evidence type="ECO:0000256" key="4">
    <source>
        <dbReference type="ARBA" id="ARBA00008343"/>
    </source>
</evidence>
<keyword evidence="8" id="KW-0479">Metal-binding</keyword>
<dbReference type="InterPro" id="IPR003265">
    <property type="entry name" value="HhH-GPD_domain"/>
</dbReference>
<dbReference type="PROSITE" id="PS01155">
    <property type="entry name" value="ENDONUCLEASE_III_2"/>
    <property type="match status" value="1"/>
</dbReference>
<dbReference type="GO" id="GO:0032357">
    <property type="term" value="F:oxidized purine DNA binding"/>
    <property type="evidence" value="ECO:0007669"/>
    <property type="project" value="TreeGrafter"/>
</dbReference>
<dbReference type="HOGENOM" id="CLU_012862_0_2_7"/>
<keyword evidence="13" id="KW-0234">DNA repair</keyword>
<reference evidence="17" key="1">
    <citation type="submission" date="2006-12" db="EMBL/GenBank/DDBJ databases">
        <authorList>
            <person name="Fouts D.E."/>
            <person name="Nelson K.E."/>
            <person name="Sebastian Y."/>
        </authorList>
    </citation>
    <scope>NUCLEOTIDE SEQUENCE [LARGE SCALE GENOMIC DNA]</scope>
    <source>
        <strain evidence="17">81-176</strain>
    </source>
</reference>
<keyword evidence="12" id="KW-0411">Iron-sulfur</keyword>
<dbReference type="InterPro" id="IPR004036">
    <property type="entry name" value="Endonuclease-III-like_CS2"/>
</dbReference>
<organism evidence="16 17">
    <name type="scientific">Campylobacter jejuni subsp. jejuni serotype O:23/36 (strain 81-176)</name>
    <dbReference type="NCBI Taxonomy" id="354242"/>
    <lineage>
        <taxon>Bacteria</taxon>
        <taxon>Pseudomonadati</taxon>
        <taxon>Campylobacterota</taxon>
        <taxon>Epsilonproteobacteria</taxon>
        <taxon>Campylobacterales</taxon>
        <taxon>Campylobacteraceae</taxon>
        <taxon>Campylobacter</taxon>
    </lineage>
</organism>
<evidence type="ECO:0000256" key="3">
    <source>
        <dbReference type="ARBA" id="ARBA00002933"/>
    </source>
</evidence>
<dbReference type="InterPro" id="IPR023170">
    <property type="entry name" value="HhH_base_excis_C"/>
</dbReference>
<dbReference type="EC" id="3.2.2.31" evidence="5"/>
<dbReference type="NCBIfam" id="TIGR01084">
    <property type="entry name" value="mutY"/>
    <property type="match status" value="1"/>
</dbReference>
<dbReference type="SMART" id="SM00478">
    <property type="entry name" value="ENDO3c"/>
    <property type="match status" value="1"/>
</dbReference>
<dbReference type="PANTHER" id="PTHR42944">
    <property type="entry name" value="ADENINE DNA GLYCOSYLASE"/>
    <property type="match status" value="1"/>
</dbReference>
<dbReference type="GO" id="GO:0000701">
    <property type="term" value="F:purine-specific mismatch base pair DNA N-glycosylase activity"/>
    <property type="evidence" value="ECO:0007669"/>
    <property type="project" value="UniProtKB-EC"/>
</dbReference>
<accession>A0A0H3PIJ2</accession>
<dbReference type="PANTHER" id="PTHR42944:SF1">
    <property type="entry name" value="ADENINE DNA GLYCOSYLASE"/>
    <property type="match status" value="1"/>
</dbReference>
<feature type="domain" description="HhH-GPD" evidence="15">
    <location>
        <begin position="54"/>
        <end position="201"/>
    </location>
</feature>
<dbReference type="SMART" id="SM00525">
    <property type="entry name" value="FES"/>
    <property type="match status" value="1"/>
</dbReference>
<evidence type="ECO:0000256" key="14">
    <source>
        <dbReference type="ARBA" id="ARBA00023295"/>
    </source>
</evidence>
<dbReference type="InterPro" id="IPR005760">
    <property type="entry name" value="A/G_AdeGlyc_MutY"/>
</dbReference>
<evidence type="ECO:0000256" key="1">
    <source>
        <dbReference type="ARBA" id="ARBA00000843"/>
    </source>
</evidence>
<keyword evidence="9" id="KW-0227">DNA damage</keyword>
<dbReference type="CDD" id="cd00056">
    <property type="entry name" value="ENDO3c"/>
    <property type="match status" value="1"/>
</dbReference>
<dbReference type="GO" id="GO:0034039">
    <property type="term" value="F:8-oxo-7,8-dihydroguanine DNA N-glycosylase activity"/>
    <property type="evidence" value="ECO:0007669"/>
    <property type="project" value="TreeGrafter"/>
</dbReference>
<dbReference type="AlphaFoldDB" id="A0A0H3PIJ2"/>
<evidence type="ECO:0000256" key="12">
    <source>
        <dbReference type="ARBA" id="ARBA00023014"/>
    </source>
</evidence>
<keyword evidence="11" id="KW-0408">Iron</keyword>
<evidence type="ECO:0000256" key="9">
    <source>
        <dbReference type="ARBA" id="ARBA00022763"/>
    </source>
</evidence>
<sequence>MQKKELEKLQENLLLWYEKNGRKTLPWRNLQSQNCDESLKHIDRAYGVYISEIMLQQTQVKSVLERFYFPFLQKFPTLESLANANEDELLKAWQGLGYYTRARNLKKAALECVDKFEAKLPKEVEDLKKLSGIGAYTAGAIACFGYDQKVSFVDGNIRRVLSRLFALENPSMKELEKRAKELLNLNHAFDHNQALLDIGALVCVSKNAKCGICPLYDFCQGKFHTELYPRAKKILYESVNLNLFLFEFNKKFAIGQSQDKLYKGMYNFPFFKEGEYKLSKDMGFVGEFKHSYTKYKLNIKVYHQILNNENKNYEFKTLKELESTALSALSLKALKLIKL</sequence>
<evidence type="ECO:0000313" key="17">
    <source>
        <dbReference type="Proteomes" id="UP000000646"/>
    </source>
</evidence>
<keyword evidence="10 16" id="KW-0378">Hydrolase</keyword>
<dbReference type="Pfam" id="PF00730">
    <property type="entry name" value="HhH-GPD"/>
    <property type="match status" value="1"/>
</dbReference>
<dbReference type="InterPro" id="IPR000445">
    <property type="entry name" value="HhH_motif"/>
</dbReference>
<evidence type="ECO:0000256" key="7">
    <source>
        <dbReference type="ARBA" id="ARBA00022485"/>
    </source>
</evidence>
<dbReference type="InterPro" id="IPR044298">
    <property type="entry name" value="MIG/MutY"/>
</dbReference>
<dbReference type="RefSeq" id="WP_002868837.1">
    <property type="nucleotide sequence ID" value="NC_008787.1"/>
</dbReference>
<dbReference type="GO" id="GO:0006284">
    <property type="term" value="P:base-excision repair"/>
    <property type="evidence" value="ECO:0007669"/>
    <property type="project" value="InterPro"/>
</dbReference>
<evidence type="ECO:0000313" key="16">
    <source>
        <dbReference type="EMBL" id="EAQ72844.1"/>
    </source>
</evidence>